<protein>
    <submittedName>
        <fullName evidence="1">Uncharacterized protein</fullName>
    </submittedName>
</protein>
<sequence>MSEFIRAKLKAWVIRRLDHDAEDIVYALSRYWNRVDINRIPEQDMCEFVARFRAAEPAWKELKKKYRVRV</sequence>
<keyword evidence="2" id="KW-1185">Reference proteome</keyword>
<evidence type="ECO:0000313" key="1">
    <source>
        <dbReference type="EMBL" id="THG99606.1"/>
    </source>
</evidence>
<name>A0A4S4KN83_9APHY</name>
<comment type="caution">
    <text evidence="1">The sequence shown here is derived from an EMBL/GenBank/DDBJ whole genome shotgun (WGS) entry which is preliminary data.</text>
</comment>
<organism evidence="1 2">
    <name type="scientific">Hermanssonia centrifuga</name>
    <dbReference type="NCBI Taxonomy" id="98765"/>
    <lineage>
        <taxon>Eukaryota</taxon>
        <taxon>Fungi</taxon>
        <taxon>Dikarya</taxon>
        <taxon>Basidiomycota</taxon>
        <taxon>Agaricomycotina</taxon>
        <taxon>Agaricomycetes</taxon>
        <taxon>Polyporales</taxon>
        <taxon>Meruliaceae</taxon>
        <taxon>Hermanssonia</taxon>
    </lineage>
</organism>
<evidence type="ECO:0000313" key="2">
    <source>
        <dbReference type="Proteomes" id="UP000309038"/>
    </source>
</evidence>
<gene>
    <name evidence="1" type="ORF">EW026_g2767</name>
</gene>
<accession>A0A4S4KN83</accession>
<dbReference type="Proteomes" id="UP000309038">
    <property type="component" value="Unassembled WGS sequence"/>
</dbReference>
<dbReference type="AlphaFoldDB" id="A0A4S4KN83"/>
<reference evidence="1 2" key="1">
    <citation type="submission" date="2019-02" db="EMBL/GenBank/DDBJ databases">
        <title>Genome sequencing of the rare red list fungi Phlebia centrifuga.</title>
        <authorList>
            <person name="Buettner E."/>
            <person name="Kellner H."/>
        </authorList>
    </citation>
    <scope>NUCLEOTIDE SEQUENCE [LARGE SCALE GENOMIC DNA]</scope>
    <source>
        <strain evidence="1 2">DSM 108282</strain>
    </source>
</reference>
<proteinExistence type="predicted"/>
<dbReference type="EMBL" id="SGPJ01000074">
    <property type="protein sequence ID" value="THG99606.1"/>
    <property type="molecule type" value="Genomic_DNA"/>
</dbReference>